<comment type="subcellular location">
    <subcellularLocation>
        <location evidence="1">Cell membrane</location>
        <topology evidence="1">Multi-pass membrane protein</topology>
    </subcellularLocation>
</comment>
<name>A0A3B1C6I5_9ZZZZ</name>
<evidence type="ECO:0000256" key="7">
    <source>
        <dbReference type="SAM" id="Phobius"/>
    </source>
</evidence>
<accession>A0A3B1C6I5</accession>
<organism evidence="9">
    <name type="scientific">hydrothermal vent metagenome</name>
    <dbReference type="NCBI Taxonomy" id="652676"/>
    <lineage>
        <taxon>unclassified sequences</taxon>
        <taxon>metagenomes</taxon>
        <taxon>ecological metagenomes</taxon>
    </lineage>
</organism>
<feature type="transmembrane region" description="Helical" evidence="7">
    <location>
        <begin position="65"/>
        <end position="89"/>
    </location>
</feature>
<sequence>MTNSDLIKPPADSGAHSFAEPGTRKPRYASFSRRFTAYALDNLFLAVLTFVVMTQAMGEDGFASIGVDAFLAFSWLFYGFYTTAFIGYFTLMTAGSSGATIGKRLLGIKVTLTDGSDVTYGRALTRTISYYISAFFLYIGFLIALIDKRHQTFHDKITGTVVVEID</sequence>
<feature type="transmembrane region" description="Helical" evidence="7">
    <location>
        <begin position="128"/>
        <end position="146"/>
    </location>
</feature>
<evidence type="ECO:0000256" key="6">
    <source>
        <dbReference type="SAM" id="MobiDB-lite"/>
    </source>
</evidence>
<dbReference type="InterPro" id="IPR051791">
    <property type="entry name" value="Pra-immunoreactive"/>
</dbReference>
<keyword evidence="4 7" id="KW-1133">Transmembrane helix</keyword>
<proteinExistence type="predicted"/>
<evidence type="ECO:0000256" key="3">
    <source>
        <dbReference type="ARBA" id="ARBA00022692"/>
    </source>
</evidence>
<keyword evidence="3 7" id="KW-0812">Transmembrane</keyword>
<protein>
    <recommendedName>
        <fullName evidence="8">RDD domain-containing protein</fullName>
    </recommendedName>
</protein>
<feature type="domain" description="RDD" evidence="8">
    <location>
        <begin position="28"/>
        <end position="159"/>
    </location>
</feature>
<dbReference type="InterPro" id="IPR010432">
    <property type="entry name" value="RDD"/>
</dbReference>
<gene>
    <name evidence="9" type="ORF">MNBD_NITROSPINAE01-292</name>
</gene>
<evidence type="ECO:0000256" key="2">
    <source>
        <dbReference type="ARBA" id="ARBA00022475"/>
    </source>
</evidence>
<keyword evidence="5 7" id="KW-0472">Membrane</keyword>
<dbReference type="EMBL" id="UOGC01000102">
    <property type="protein sequence ID" value="VAX20243.1"/>
    <property type="molecule type" value="Genomic_DNA"/>
</dbReference>
<reference evidence="9" key="1">
    <citation type="submission" date="2018-06" db="EMBL/GenBank/DDBJ databases">
        <authorList>
            <person name="Zhirakovskaya E."/>
        </authorList>
    </citation>
    <scope>NUCLEOTIDE SEQUENCE</scope>
</reference>
<evidence type="ECO:0000259" key="8">
    <source>
        <dbReference type="Pfam" id="PF06271"/>
    </source>
</evidence>
<dbReference type="GO" id="GO:0005886">
    <property type="term" value="C:plasma membrane"/>
    <property type="evidence" value="ECO:0007669"/>
    <property type="project" value="UniProtKB-SubCell"/>
</dbReference>
<keyword evidence="2" id="KW-1003">Cell membrane</keyword>
<evidence type="ECO:0000256" key="1">
    <source>
        <dbReference type="ARBA" id="ARBA00004651"/>
    </source>
</evidence>
<dbReference type="PANTHER" id="PTHR36115:SF4">
    <property type="entry name" value="MEMBRANE PROTEIN"/>
    <property type="match status" value="1"/>
</dbReference>
<dbReference type="PANTHER" id="PTHR36115">
    <property type="entry name" value="PROLINE-RICH ANTIGEN HOMOLOG-RELATED"/>
    <property type="match status" value="1"/>
</dbReference>
<evidence type="ECO:0000256" key="5">
    <source>
        <dbReference type="ARBA" id="ARBA00023136"/>
    </source>
</evidence>
<feature type="region of interest" description="Disordered" evidence="6">
    <location>
        <begin position="1"/>
        <end position="20"/>
    </location>
</feature>
<evidence type="ECO:0000313" key="9">
    <source>
        <dbReference type="EMBL" id="VAX20243.1"/>
    </source>
</evidence>
<dbReference type="AlphaFoldDB" id="A0A3B1C6I5"/>
<feature type="transmembrane region" description="Helical" evidence="7">
    <location>
        <begin position="35"/>
        <end position="53"/>
    </location>
</feature>
<evidence type="ECO:0000256" key="4">
    <source>
        <dbReference type="ARBA" id="ARBA00022989"/>
    </source>
</evidence>
<dbReference type="Pfam" id="PF06271">
    <property type="entry name" value="RDD"/>
    <property type="match status" value="1"/>
</dbReference>